<evidence type="ECO:0000313" key="3">
    <source>
        <dbReference type="EMBL" id="BAT05925.1"/>
    </source>
</evidence>
<feature type="domain" description="RNase H type-1" evidence="2">
    <location>
        <begin position="3"/>
        <end position="121"/>
    </location>
</feature>
<gene>
    <name evidence="3" type="ordered locus">Os08g0481175</name>
    <name evidence="3" type="ORF">OSNPB_080481175</name>
</gene>
<dbReference type="Pfam" id="PF13456">
    <property type="entry name" value="RVT_3"/>
    <property type="match status" value="1"/>
</dbReference>
<protein>
    <submittedName>
        <fullName evidence="3">Os08g0481175 protein</fullName>
    </submittedName>
</protein>
<evidence type="ECO:0000313" key="4">
    <source>
        <dbReference type="Proteomes" id="UP000059680"/>
    </source>
</evidence>
<dbReference type="EMBL" id="AP014964">
    <property type="protein sequence ID" value="BAT05925.1"/>
    <property type="molecule type" value="Genomic_DNA"/>
</dbReference>
<dbReference type="GO" id="GO:0004523">
    <property type="term" value="F:RNA-DNA hybrid ribonuclease activity"/>
    <property type="evidence" value="ECO:0007669"/>
    <property type="project" value="InterPro"/>
</dbReference>
<name>A0A0P0XH55_ORYSJ</name>
<dbReference type="InterPro" id="IPR036397">
    <property type="entry name" value="RNaseH_sf"/>
</dbReference>
<organism evidence="3 4">
    <name type="scientific">Oryza sativa subsp. japonica</name>
    <name type="common">Rice</name>
    <dbReference type="NCBI Taxonomy" id="39947"/>
    <lineage>
        <taxon>Eukaryota</taxon>
        <taxon>Viridiplantae</taxon>
        <taxon>Streptophyta</taxon>
        <taxon>Embryophyta</taxon>
        <taxon>Tracheophyta</taxon>
        <taxon>Spermatophyta</taxon>
        <taxon>Magnoliopsida</taxon>
        <taxon>Liliopsida</taxon>
        <taxon>Poales</taxon>
        <taxon>Poaceae</taxon>
        <taxon>BOP clade</taxon>
        <taxon>Oryzoideae</taxon>
        <taxon>Oryzeae</taxon>
        <taxon>Oryzinae</taxon>
        <taxon>Oryza</taxon>
        <taxon>Oryza sativa</taxon>
    </lineage>
</organism>
<evidence type="ECO:0000256" key="1">
    <source>
        <dbReference type="SAM" id="MobiDB-lite"/>
    </source>
</evidence>
<reference evidence="3 4" key="2">
    <citation type="journal article" date="2013" name="Plant Cell Physiol.">
        <title>Rice Annotation Project Database (RAP-DB): an integrative and interactive database for rice genomics.</title>
        <authorList>
            <person name="Sakai H."/>
            <person name="Lee S.S."/>
            <person name="Tanaka T."/>
            <person name="Numa H."/>
            <person name="Kim J."/>
            <person name="Kawahara Y."/>
            <person name="Wakimoto H."/>
            <person name="Yang C.C."/>
            <person name="Iwamoto M."/>
            <person name="Abe T."/>
            <person name="Yamada Y."/>
            <person name="Muto A."/>
            <person name="Inokuchi H."/>
            <person name="Ikemura T."/>
            <person name="Matsumoto T."/>
            <person name="Sasaki T."/>
            <person name="Itoh T."/>
        </authorList>
    </citation>
    <scope>NUCLEOTIDE SEQUENCE [LARGE SCALE GENOMIC DNA]</scope>
    <source>
        <strain evidence="4">cv. Nipponbare</strain>
    </source>
</reference>
<dbReference type="GO" id="GO:0003676">
    <property type="term" value="F:nucleic acid binding"/>
    <property type="evidence" value="ECO:0007669"/>
    <property type="project" value="InterPro"/>
</dbReference>
<dbReference type="PaxDb" id="39947-A0A0P0XH55"/>
<reference evidence="4" key="1">
    <citation type="journal article" date="2005" name="Nature">
        <title>The map-based sequence of the rice genome.</title>
        <authorList>
            <consortium name="International rice genome sequencing project (IRGSP)"/>
            <person name="Matsumoto T."/>
            <person name="Wu J."/>
            <person name="Kanamori H."/>
            <person name="Katayose Y."/>
            <person name="Fujisawa M."/>
            <person name="Namiki N."/>
            <person name="Mizuno H."/>
            <person name="Yamamoto K."/>
            <person name="Antonio B.A."/>
            <person name="Baba T."/>
            <person name="Sakata K."/>
            <person name="Nagamura Y."/>
            <person name="Aoki H."/>
            <person name="Arikawa K."/>
            <person name="Arita K."/>
            <person name="Bito T."/>
            <person name="Chiden Y."/>
            <person name="Fujitsuka N."/>
            <person name="Fukunaka R."/>
            <person name="Hamada M."/>
            <person name="Harada C."/>
            <person name="Hayashi A."/>
            <person name="Hijishita S."/>
            <person name="Honda M."/>
            <person name="Hosokawa S."/>
            <person name="Ichikawa Y."/>
            <person name="Idonuma A."/>
            <person name="Iijima M."/>
            <person name="Ikeda M."/>
            <person name="Ikeno M."/>
            <person name="Ito K."/>
            <person name="Ito S."/>
            <person name="Ito T."/>
            <person name="Ito Y."/>
            <person name="Ito Y."/>
            <person name="Iwabuchi A."/>
            <person name="Kamiya K."/>
            <person name="Karasawa W."/>
            <person name="Kurita K."/>
            <person name="Katagiri S."/>
            <person name="Kikuta A."/>
            <person name="Kobayashi H."/>
            <person name="Kobayashi N."/>
            <person name="Machita K."/>
            <person name="Maehara T."/>
            <person name="Masukawa M."/>
            <person name="Mizubayashi T."/>
            <person name="Mukai Y."/>
            <person name="Nagasaki H."/>
            <person name="Nagata Y."/>
            <person name="Naito S."/>
            <person name="Nakashima M."/>
            <person name="Nakama Y."/>
            <person name="Nakamichi Y."/>
            <person name="Nakamura M."/>
            <person name="Meguro A."/>
            <person name="Negishi M."/>
            <person name="Ohta I."/>
            <person name="Ohta T."/>
            <person name="Okamoto M."/>
            <person name="Ono N."/>
            <person name="Saji S."/>
            <person name="Sakaguchi M."/>
            <person name="Sakai K."/>
            <person name="Shibata M."/>
            <person name="Shimokawa T."/>
            <person name="Song J."/>
            <person name="Takazaki Y."/>
            <person name="Terasawa K."/>
            <person name="Tsugane M."/>
            <person name="Tsuji K."/>
            <person name="Ueda S."/>
            <person name="Waki K."/>
            <person name="Yamagata H."/>
            <person name="Yamamoto M."/>
            <person name="Yamamoto S."/>
            <person name="Yamane H."/>
            <person name="Yoshiki S."/>
            <person name="Yoshihara R."/>
            <person name="Yukawa K."/>
            <person name="Zhong H."/>
            <person name="Yano M."/>
            <person name="Yuan Q."/>
            <person name="Ouyang S."/>
            <person name="Liu J."/>
            <person name="Jones K.M."/>
            <person name="Gansberger K."/>
            <person name="Moffat K."/>
            <person name="Hill J."/>
            <person name="Bera J."/>
            <person name="Fadrosh D."/>
            <person name="Jin S."/>
            <person name="Johri S."/>
            <person name="Kim M."/>
            <person name="Overton L."/>
            <person name="Reardon M."/>
            <person name="Tsitrin T."/>
            <person name="Vuong H."/>
            <person name="Weaver B."/>
            <person name="Ciecko A."/>
            <person name="Tallon L."/>
            <person name="Jackson J."/>
            <person name="Pai G."/>
            <person name="Aken S.V."/>
            <person name="Utterback T."/>
            <person name="Reidmuller S."/>
            <person name="Feldblyum T."/>
            <person name="Hsiao J."/>
            <person name="Zismann V."/>
            <person name="Iobst S."/>
            <person name="de Vazeille A.R."/>
            <person name="Buell C.R."/>
            <person name="Ying K."/>
            <person name="Li Y."/>
            <person name="Lu T."/>
            <person name="Huang Y."/>
            <person name="Zhao Q."/>
            <person name="Feng Q."/>
            <person name="Zhang L."/>
            <person name="Zhu J."/>
            <person name="Weng Q."/>
            <person name="Mu J."/>
            <person name="Lu Y."/>
            <person name="Fan D."/>
            <person name="Liu Y."/>
            <person name="Guan J."/>
            <person name="Zhang Y."/>
            <person name="Yu S."/>
            <person name="Liu X."/>
            <person name="Zhang Y."/>
            <person name="Hong G."/>
            <person name="Han B."/>
            <person name="Choisne N."/>
            <person name="Demange N."/>
            <person name="Orjeda G."/>
            <person name="Samain S."/>
            <person name="Cattolico L."/>
            <person name="Pelletier E."/>
            <person name="Couloux A."/>
            <person name="Segurens B."/>
            <person name="Wincker P."/>
            <person name="D'Hont A."/>
            <person name="Scarpelli C."/>
            <person name="Weissenbach J."/>
            <person name="Salanoubat M."/>
            <person name="Quetier F."/>
            <person name="Yu Y."/>
            <person name="Kim H.R."/>
            <person name="Rambo T."/>
            <person name="Currie J."/>
            <person name="Collura K."/>
            <person name="Luo M."/>
            <person name="Yang T."/>
            <person name="Ammiraju J.S.S."/>
            <person name="Engler F."/>
            <person name="Soderlund C."/>
            <person name="Wing R.A."/>
            <person name="Palmer L.E."/>
            <person name="de la Bastide M."/>
            <person name="Spiegel L."/>
            <person name="Nascimento L."/>
            <person name="Zutavern T."/>
            <person name="O'Shaughnessy A."/>
            <person name="Dike S."/>
            <person name="Dedhia N."/>
            <person name="Preston R."/>
            <person name="Balija V."/>
            <person name="McCombie W.R."/>
            <person name="Chow T."/>
            <person name="Chen H."/>
            <person name="Chung M."/>
            <person name="Chen C."/>
            <person name="Shaw J."/>
            <person name="Wu H."/>
            <person name="Hsiao K."/>
            <person name="Chao Y."/>
            <person name="Chu M."/>
            <person name="Cheng C."/>
            <person name="Hour A."/>
            <person name="Lee P."/>
            <person name="Lin S."/>
            <person name="Lin Y."/>
            <person name="Liou J."/>
            <person name="Liu S."/>
            <person name="Hsing Y."/>
            <person name="Raghuvanshi S."/>
            <person name="Mohanty A."/>
            <person name="Bharti A.K."/>
            <person name="Gaur A."/>
            <person name="Gupta V."/>
            <person name="Kumar D."/>
            <person name="Ravi V."/>
            <person name="Vij S."/>
            <person name="Kapur A."/>
            <person name="Khurana P."/>
            <person name="Khurana P."/>
            <person name="Khurana J.P."/>
            <person name="Tyagi A.K."/>
            <person name="Gaikwad K."/>
            <person name="Singh A."/>
            <person name="Dalal V."/>
            <person name="Srivastava S."/>
            <person name="Dixit A."/>
            <person name="Pal A.K."/>
            <person name="Ghazi I.A."/>
            <person name="Yadav M."/>
            <person name="Pandit A."/>
            <person name="Bhargava A."/>
            <person name="Sureshbabu K."/>
            <person name="Batra K."/>
            <person name="Sharma T.R."/>
            <person name="Mohapatra T."/>
            <person name="Singh N.K."/>
            <person name="Messing J."/>
            <person name="Nelson A.B."/>
            <person name="Fuks G."/>
            <person name="Kavchok S."/>
            <person name="Keizer G."/>
            <person name="Linton E."/>
            <person name="Llaca V."/>
            <person name="Song R."/>
            <person name="Tanyolac B."/>
            <person name="Young S."/>
            <person name="Ho-Il K."/>
            <person name="Hahn J.H."/>
            <person name="Sangsakoo G."/>
            <person name="Vanavichit A."/>
            <person name="de Mattos Luiz.A.T."/>
            <person name="Zimmer P.D."/>
            <person name="Malone G."/>
            <person name="Dellagostin O."/>
            <person name="de Oliveira A.C."/>
            <person name="Bevan M."/>
            <person name="Bancroft I."/>
            <person name="Minx P."/>
            <person name="Cordum H."/>
            <person name="Wilson R."/>
            <person name="Cheng Z."/>
            <person name="Jin W."/>
            <person name="Jiang J."/>
            <person name="Leong S.A."/>
            <person name="Iwama H."/>
            <person name="Gojobori T."/>
            <person name="Itoh T."/>
            <person name="Niimura Y."/>
            <person name="Fujii Y."/>
            <person name="Habara T."/>
            <person name="Sakai H."/>
            <person name="Sato Y."/>
            <person name="Wilson G."/>
            <person name="Kumar K."/>
            <person name="McCouch S."/>
            <person name="Juretic N."/>
            <person name="Hoen D."/>
            <person name="Wright S."/>
            <person name="Bruskiewich R."/>
            <person name="Bureau T."/>
            <person name="Miyao A."/>
            <person name="Hirochika H."/>
            <person name="Nishikawa T."/>
            <person name="Kadowaki K."/>
            <person name="Sugiura M."/>
            <person name="Burr B."/>
            <person name="Sasaki T."/>
        </authorList>
    </citation>
    <scope>NUCLEOTIDE SEQUENCE [LARGE SCALE GENOMIC DNA]</scope>
    <source>
        <strain evidence="4">cv. Nipponbare</strain>
    </source>
</reference>
<proteinExistence type="predicted"/>
<feature type="region of interest" description="Disordered" evidence="1">
    <location>
        <begin position="121"/>
        <end position="176"/>
    </location>
</feature>
<dbReference type="SMR" id="A0A0P0XH55"/>
<dbReference type="Gene3D" id="3.30.420.10">
    <property type="entry name" value="Ribonuclease H-like superfamily/Ribonuclease H"/>
    <property type="match status" value="1"/>
</dbReference>
<sequence length="176" mass="19389">MQFDGSLSLQGAGAGVTLTSPSGDVLRYLVRLDFRATNNMAEYEGLLAGLRVAAGLGIRRLLVLGDSQLVVNQVCKEYRCSDPQMDAYVRQVRRMERHFDGIELRHVPRRDNAVADELSRLASSRAQTPPGAFEERLAQPSARPDPLGRRTRLNGPRGLSESRPRDPRGALPAPLD</sequence>
<dbReference type="STRING" id="39947.A0A0P0XH55"/>
<dbReference type="Proteomes" id="UP000059680">
    <property type="component" value="Chromosome 8"/>
</dbReference>
<dbReference type="AlphaFoldDB" id="A0A0P0XH55"/>
<reference evidence="3 4" key="3">
    <citation type="journal article" date="2013" name="Rice">
        <title>Improvement of the Oryza sativa Nipponbare reference genome using next generation sequence and optical map data.</title>
        <authorList>
            <person name="Kawahara Y."/>
            <person name="de la Bastide M."/>
            <person name="Hamilton J.P."/>
            <person name="Kanamori H."/>
            <person name="McCombie W.R."/>
            <person name="Ouyang S."/>
            <person name="Schwartz D.C."/>
            <person name="Tanaka T."/>
            <person name="Wu J."/>
            <person name="Zhou S."/>
            <person name="Childs K.L."/>
            <person name="Davidson R.M."/>
            <person name="Lin H."/>
            <person name="Quesada-Ocampo L."/>
            <person name="Vaillancourt B."/>
            <person name="Sakai H."/>
            <person name="Lee S.S."/>
            <person name="Kim J."/>
            <person name="Numa H."/>
            <person name="Itoh T."/>
            <person name="Buell C.R."/>
            <person name="Matsumoto T."/>
        </authorList>
    </citation>
    <scope>NUCLEOTIDE SEQUENCE [LARGE SCALE GENOMIC DNA]</scope>
    <source>
        <strain evidence="4">cv. Nipponbare</strain>
    </source>
</reference>
<dbReference type="InterPro" id="IPR012337">
    <property type="entry name" value="RNaseH-like_sf"/>
</dbReference>
<accession>A0A0P0XH55</accession>
<dbReference type="InterPro" id="IPR002156">
    <property type="entry name" value="RNaseH_domain"/>
</dbReference>
<dbReference type="CDD" id="cd09279">
    <property type="entry name" value="RNase_HI_like"/>
    <property type="match status" value="1"/>
</dbReference>
<keyword evidence="4" id="KW-1185">Reference proteome</keyword>
<dbReference type="InParanoid" id="A0A0P0XH55"/>
<evidence type="ECO:0000259" key="2">
    <source>
        <dbReference type="Pfam" id="PF13456"/>
    </source>
</evidence>
<dbReference type="SUPFAM" id="SSF53098">
    <property type="entry name" value="Ribonuclease H-like"/>
    <property type="match status" value="1"/>
</dbReference>
<dbReference type="PANTHER" id="PTHR48475:SF1">
    <property type="entry name" value="RNASE H TYPE-1 DOMAIN-CONTAINING PROTEIN"/>
    <property type="match status" value="1"/>
</dbReference>
<dbReference type="PANTHER" id="PTHR48475">
    <property type="entry name" value="RIBONUCLEASE H"/>
    <property type="match status" value="1"/>
</dbReference>